<feature type="region of interest" description="Disordered" evidence="1">
    <location>
        <begin position="209"/>
        <end position="234"/>
    </location>
</feature>
<dbReference type="OrthoDB" id="4546548at2"/>
<proteinExistence type="predicted"/>
<dbReference type="GO" id="GO:0006313">
    <property type="term" value="P:DNA transposition"/>
    <property type="evidence" value="ECO:0007669"/>
    <property type="project" value="InterPro"/>
</dbReference>
<feature type="non-terminal residue" evidence="4">
    <location>
        <position position="262"/>
    </location>
</feature>
<reference evidence="4 5" key="1">
    <citation type="journal article" date="2019" name="Microb. Cell Fact.">
        <title>Exploring novel herbicidin analogues by transcriptional regulator overexpression and MS/MS molecular networking.</title>
        <authorList>
            <person name="Shi Y."/>
            <person name="Gu R."/>
            <person name="Li Y."/>
            <person name="Wang X."/>
            <person name="Ren W."/>
            <person name="Li X."/>
            <person name="Wang L."/>
            <person name="Xie Y."/>
            <person name="Hong B."/>
        </authorList>
    </citation>
    <scope>NUCLEOTIDE SEQUENCE [LARGE SCALE GENOMIC DNA]</scope>
    <source>
        <strain evidence="4 5">US-43</strain>
    </source>
</reference>
<keyword evidence="5" id="KW-1185">Reference proteome</keyword>
<dbReference type="PANTHER" id="PTHR46637:SF1">
    <property type="entry name" value="BLL5188 PROTEIN"/>
    <property type="match status" value="1"/>
</dbReference>
<dbReference type="InterPro" id="IPR025161">
    <property type="entry name" value="IS402-like_dom"/>
</dbReference>
<dbReference type="NCBIfam" id="NF033580">
    <property type="entry name" value="transpos_IS5_3"/>
    <property type="match status" value="1"/>
</dbReference>
<comment type="caution">
    <text evidence="4">The sequence shown here is derived from an EMBL/GenBank/DDBJ whole genome shotgun (WGS) entry which is preliminary data.</text>
</comment>
<organism evidence="4 5">
    <name type="scientific">Streptomyces mobaraensis</name>
    <name type="common">Streptoverticillium mobaraense</name>
    <dbReference type="NCBI Taxonomy" id="35621"/>
    <lineage>
        <taxon>Bacteria</taxon>
        <taxon>Bacillati</taxon>
        <taxon>Actinomycetota</taxon>
        <taxon>Actinomycetes</taxon>
        <taxon>Kitasatosporales</taxon>
        <taxon>Streptomycetaceae</taxon>
        <taxon>Streptomyces</taxon>
    </lineage>
</organism>
<dbReference type="GO" id="GO:0003677">
    <property type="term" value="F:DNA binding"/>
    <property type="evidence" value="ECO:0007669"/>
    <property type="project" value="InterPro"/>
</dbReference>
<gene>
    <name evidence="4" type="ORF">FRZ00_35075</name>
</gene>
<evidence type="ECO:0000256" key="1">
    <source>
        <dbReference type="SAM" id="MobiDB-lite"/>
    </source>
</evidence>
<name>A0A5N5VW82_STRMB</name>
<feature type="compositionally biased region" description="Basic residues" evidence="1">
    <location>
        <begin position="100"/>
        <end position="110"/>
    </location>
</feature>
<evidence type="ECO:0000313" key="4">
    <source>
        <dbReference type="EMBL" id="KAB7831226.1"/>
    </source>
</evidence>
<dbReference type="EMBL" id="VOKX01000166">
    <property type="protein sequence ID" value="KAB7831226.1"/>
    <property type="molecule type" value="Genomic_DNA"/>
</dbReference>
<dbReference type="InterPro" id="IPR002559">
    <property type="entry name" value="Transposase_11"/>
</dbReference>
<dbReference type="AlphaFoldDB" id="A0A5N5VW82"/>
<dbReference type="Pfam" id="PF13340">
    <property type="entry name" value="DUF4096"/>
    <property type="match status" value="1"/>
</dbReference>
<dbReference type="PANTHER" id="PTHR46637">
    <property type="entry name" value="TIS1421-TRANSPOSASE PROTEIN A"/>
    <property type="match status" value="1"/>
</dbReference>
<dbReference type="Proteomes" id="UP000327000">
    <property type="component" value="Unassembled WGS sequence"/>
</dbReference>
<feature type="domain" description="Transposase IS4-like" evidence="2">
    <location>
        <begin position="89"/>
        <end position="260"/>
    </location>
</feature>
<evidence type="ECO:0000259" key="2">
    <source>
        <dbReference type="Pfam" id="PF01609"/>
    </source>
</evidence>
<sequence length="262" mass="29746">MSDEGWERIRRLLPPDPSRGGRWRDHRVIIDAVAWKYRGNNAWRDLPERFGPWQTVFNRFRRWAKDGTWQRILTELQAQADAAGDIDWLVSVDSTTVRAHQHAAGARKKGAPSGEPDDHALGRSRGGLTTKVHLAADGRCRPLSLLVAAGHRHDSLYFEAVMAGIRVPRVGNGRPRTRPASVSADRAYSSRAIRSYLRRRGITTVIPEPADQIANRKRRGSRGGRPPSFDRQAYKHRNTVERCINRLKQWRGIAMRTDKLAV</sequence>
<protein>
    <submittedName>
        <fullName evidence="4">IS5 family transposase</fullName>
    </submittedName>
</protein>
<accession>A0A5N5VW82</accession>
<evidence type="ECO:0000313" key="5">
    <source>
        <dbReference type="Proteomes" id="UP000327000"/>
    </source>
</evidence>
<evidence type="ECO:0000259" key="3">
    <source>
        <dbReference type="Pfam" id="PF13340"/>
    </source>
</evidence>
<feature type="region of interest" description="Disordered" evidence="1">
    <location>
        <begin position="100"/>
        <end position="125"/>
    </location>
</feature>
<dbReference type="InterPro" id="IPR052909">
    <property type="entry name" value="Transposase_6_like"/>
</dbReference>
<dbReference type="Pfam" id="PF01609">
    <property type="entry name" value="DDE_Tnp_1"/>
    <property type="match status" value="1"/>
</dbReference>
<feature type="domain" description="Insertion element IS402-like" evidence="3">
    <location>
        <begin position="1"/>
        <end position="72"/>
    </location>
</feature>
<dbReference type="GO" id="GO:0004803">
    <property type="term" value="F:transposase activity"/>
    <property type="evidence" value="ECO:0007669"/>
    <property type="project" value="InterPro"/>
</dbReference>